<keyword evidence="2" id="KW-1185">Reference proteome</keyword>
<accession>A0ABD0LCL2</accession>
<name>A0ABD0LCL2_9CAEN</name>
<reference evidence="1 2" key="1">
    <citation type="journal article" date="2023" name="Sci. Data">
        <title>Genome assembly of the Korean intertidal mud-creeper Batillaria attramentaria.</title>
        <authorList>
            <person name="Patra A.K."/>
            <person name="Ho P.T."/>
            <person name="Jun S."/>
            <person name="Lee S.J."/>
            <person name="Kim Y."/>
            <person name="Won Y.J."/>
        </authorList>
    </citation>
    <scope>NUCLEOTIDE SEQUENCE [LARGE SCALE GENOMIC DNA]</scope>
    <source>
        <strain evidence="1">Wonlab-2016</strain>
    </source>
</reference>
<dbReference type="EMBL" id="JACVVK020000063">
    <property type="protein sequence ID" value="KAK7496876.1"/>
    <property type="molecule type" value="Genomic_DNA"/>
</dbReference>
<gene>
    <name evidence="1" type="ORF">BaRGS_00011856</name>
</gene>
<dbReference type="Proteomes" id="UP001519460">
    <property type="component" value="Unassembled WGS sequence"/>
</dbReference>
<protein>
    <submittedName>
        <fullName evidence="1">Uncharacterized protein</fullName>
    </submittedName>
</protein>
<evidence type="ECO:0000313" key="2">
    <source>
        <dbReference type="Proteomes" id="UP001519460"/>
    </source>
</evidence>
<proteinExistence type="predicted"/>
<sequence length="100" mass="11039">MHVLYRAWTSRGFETGSCPSYTGPLAAAAGIWLPGTWPIVAQSDLSRLAPVCIVRPDLRTGKPPLDVLCGRWQRIVWELPEKRLLGSGCEGEVLFYNVLA</sequence>
<comment type="caution">
    <text evidence="1">The sequence shown here is derived from an EMBL/GenBank/DDBJ whole genome shotgun (WGS) entry which is preliminary data.</text>
</comment>
<evidence type="ECO:0000313" key="1">
    <source>
        <dbReference type="EMBL" id="KAK7496876.1"/>
    </source>
</evidence>
<dbReference type="AlphaFoldDB" id="A0ABD0LCL2"/>
<organism evidence="1 2">
    <name type="scientific">Batillaria attramentaria</name>
    <dbReference type="NCBI Taxonomy" id="370345"/>
    <lineage>
        <taxon>Eukaryota</taxon>
        <taxon>Metazoa</taxon>
        <taxon>Spiralia</taxon>
        <taxon>Lophotrochozoa</taxon>
        <taxon>Mollusca</taxon>
        <taxon>Gastropoda</taxon>
        <taxon>Caenogastropoda</taxon>
        <taxon>Sorbeoconcha</taxon>
        <taxon>Cerithioidea</taxon>
        <taxon>Batillariidae</taxon>
        <taxon>Batillaria</taxon>
    </lineage>
</organism>